<evidence type="ECO:0000256" key="1">
    <source>
        <dbReference type="SAM" id="MobiDB-lite"/>
    </source>
</evidence>
<feature type="chain" id="PRO_5044842949" description="Ig-like domain-containing protein" evidence="2">
    <location>
        <begin position="19"/>
        <end position="294"/>
    </location>
</feature>
<feature type="signal peptide" evidence="2">
    <location>
        <begin position="1"/>
        <end position="18"/>
    </location>
</feature>
<name>A0ABD2JG51_HETSC</name>
<proteinExistence type="predicted"/>
<keyword evidence="5" id="KW-1185">Reference proteome</keyword>
<keyword evidence="2" id="KW-0732">Signal</keyword>
<evidence type="ECO:0000313" key="4">
    <source>
        <dbReference type="EMBL" id="KAL3089514.1"/>
    </source>
</evidence>
<sequence>MSLALCAAPFFLFALSLASPPFLVTSNGCPQLIDGQLLDFVNPGGIRLTKSKTGNCDRLISCDLIGAPVELTKIEWYVNGRKIQRTNEGTEREETAENAQSENERTERSAIGVGEVSHRLCADNWLVDEPSLNENGMEMEFRCAASLDCGEQNIESEPLLFVGTAGRRRRTANGVYFVSSANNRFSRPPLISMITSSRMELTGLPLRIACAADGFPKPLISWEVVGVDGIELKRPRPAAQFPFITERHNGQLLINSNSSALRDVASISLRCSANNRNGADSAKSLVVLLNDARK</sequence>
<dbReference type="PROSITE" id="PS50835">
    <property type="entry name" value="IG_LIKE"/>
    <property type="match status" value="1"/>
</dbReference>
<accession>A0ABD2JG51</accession>
<gene>
    <name evidence="4" type="ORF">niasHS_006898</name>
</gene>
<comment type="caution">
    <text evidence="4">The sequence shown here is derived from an EMBL/GenBank/DDBJ whole genome shotgun (WGS) entry which is preliminary data.</text>
</comment>
<dbReference type="EMBL" id="JBICCN010000144">
    <property type="protein sequence ID" value="KAL3089514.1"/>
    <property type="molecule type" value="Genomic_DNA"/>
</dbReference>
<evidence type="ECO:0000256" key="2">
    <source>
        <dbReference type="SAM" id="SignalP"/>
    </source>
</evidence>
<feature type="domain" description="Ig-like" evidence="3">
    <location>
        <begin position="189"/>
        <end position="286"/>
    </location>
</feature>
<evidence type="ECO:0000259" key="3">
    <source>
        <dbReference type="PROSITE" id="PS50835"/>
    </source>
</evidence>
<protein>
    <recommendedName>
        <fullName evidence="3">Ig-like domain-containing protein</fullName>
    </recommendedName>
</protein>
<reference evidence="4 5" key="1">
    <citation type="submission" date="2024-10" db="EMBL/GenBank/DDBJ databases">
        <authorList>
            <person name="Kim D."/>
        </authorList>
    </citation>
    <scope>NUCLEOTIDE SEQUENCE [LARGE SCALE GENOMIC DNA]</scope>
    <source>
        <strain evidence="4">Taebaek</strain>
    </source>
</reference>
<organism evidence="4 5">
    <name type="scientific">Heterodera schachtii</name>
    <name type="common">Sugarbeet cyst nematode worm</name>
    <name type="synonym">Tylenchus schachtii</name>
    <dbReference type="NCBI Taxonomy" id="97005"/>
    <lineage>
        <taxon>Eukaryota</taxon>
        <taxon>Metazoa</taxon>
        <taxon>Ecdysozoa</taxon>
        <taxon>Nematoda</taxon>
        <taxon>Chromadorea</taxon>
        <taxon>Rhabditida</taxon>
        <taxon>Tylenchina</taxon>
        <taxon>Tylenchomorpha</taxon>
        <taxon>Tylenchoidea</taxon>
        <taxon>Heteroderidae</taxon>
        <taxon>Heteroderinae</taxon>
        <taxon>Heterodera</taxon>
    </lineage>
</organism>
<dbReference type="AlphaFoldDB" id="A0ABD2JG51"/>
<dbReference type="InterPro" id="IPR007110">
    <property type="entry name" value="Ig-like_dom"/>
</dbReference>
<dbReference type="InterPro" id="IPR013783">
    <property type="entry name" value="Ig-like_fold"/>
</dbReference>
<dbReference type="Gene3D" id="2.60.40.10">
    <property type="entry name" value="Immunoglobulins"/>
    <property type="match status" value="1"/>
</dbReference>
<evidence type="ECO:0000313" key="5">
    <source>
        <dbReference type="Proteomes" id="UP001620645"/>
    </source>
</evidence>
<feature type="region of interest" description="Disordered" evidence="1">
    <location>
        <begin position="86"/>
        <end position="108"/>
    </location>
</feature>
<dbReference type="Proteomes" id="UP001620645">
    <property type="component" value="Unassembled WGS sequence"/>
</dbReference>